<comment type="caution">
    <text evidence="5">Lacks conserved residue(s) required for the propagation of feature annotation.</text>
</comment>
<dbReference type="GO" id="GO:0046872">
    <property type="term" value="F:metal ion binding"/>
    <property type="evidence" value="ECO:0007669"/>
    <property type="project" value="UniProtKB-KW"/>
</dbReference>
<comment type="subunit">
    <text evidence="5">Heterodimer of a catalytic subunit (MsrP) and a heme-binding subunit (MsrQ).</text>
</comment>
<name>A0A0Q2NL12_CAMCO</name>
<dbReference type="Gene3D" id="3.90.420.10">
    <property type="entry name" value="Oxidoreductase, molybdopterin-binding domain"/>
    <property type="match status" value="1"/>
</dbReference>
<sequence>MIVTPEKLYKQRRDFFKLGAGALIGSSLIVSKLSALNFINDTNANKLEISNEELATNYINFYEFSTDKRKAVSLAQNFNTQNWKIDISGEIEKPFTLSMEDILKFPLEERIYRFRCVETWSMVVPWVGFELRRLIDMAKPTSEAKFIKFTTLLDKNQFPDQDALFPTVEYPYVEGLRMDEAMHPLTLLAVGMYKKALKPQNGAPIRLVVPWKYGFKSIKSIVKIEFVKEQPIGTWEKYAPNEYGFYANVNPNVSHPRWSQANERALGDFFTKPTLMFNGYEKEVASLYAGMDLKANY</sequence>
<dbReference type="PANTHER" id="PTHR43032:SF3">
    <property type="entry name" value="PROTEIN-METHIONINE-SULFOXIDE REDUCTASE CATALYTIC SUBUNIT MSRP"/>
    <property type="match status" value="1"/>
</dbReference>
<feature type="binding site" evidence="5">
    <location>
        <position position="201"/>
    </location>
    <ligand>
        <name>Mo-molybdopterin</name>
        <dbReference type="ChEBI" id="CHEBI:71302"/>
    </ligand>
</feature>
<feature type="domain" description="Oxidoreductase molybdopterin-binding" evidence="6">
    <location>
        <begin position="77"/>
        <end position="235"/>
    </location>
</feature>
<evidence type="ECO:0000256" key="2">
    <source>
        <dbReference type="ARBA" id="ARBA00022723"/>
    </source>
</evidence>
<dbReference type="AlphaFoldDB" id="A0A0Q2NL12"/>
<feature type="binding site" evidence="5">
    <location>
        <position position="151"/>
    </location>
    <ligand>
        <name>Mo-molybdopterin</name>
        <dbReference type="ChEBI" id="CHEBI:71302"/>
    </ligand>
</feature>
<dbReference type="GO" id="GO:0030091">
    <property type="term" value="P:protein repair"/>
    <property type="evidence" value="ECO:0007669"/>
    <property type="project" value="UniProtKB-UniRule"/>
</dbReference>
<evidence type="ECO:0000313" key="8">
    <source>
        <dbReference type="EMBL" id="EAL6850830.1"/>
    </source>
</evidence>
<evidence type="ECO:0000259" key="6">
    <source>
        <dbReference type="Pfam" id="PF00174"/>
    </source>
</evidence>
<evidence type="ECO:0000313" key="11">
    <source>
        <dbReference type="Proteomes" id="UP000409545"/>
    </source>
</evidence>
<evidence type="ECO:0000256" key="5">
    <source>
        <dbReference type="HAMAP-Rule" id="MF_01206"/>
    </source>
</evidence>
<comment type="similarity">
    <text evidence="5">Belongs to the MsrP family.</text>
</comment>
<comment type="caution">
    <text evidence="7">The sequence shown here is derived from an EMBL/GenBank/DDBJ whole genome shotgun (WGS) entry which is preliminary data.</text>
</comment>
<feature type="binding site" evidence="5">
    <location>
        <begin position="62"/>
        <end position="63"/>
    </location>
    <ligand>
        <name>Mo-molybdopterin</name>
        <dbReference type="ChEBI" id="CHEBI:71302"/>
    </ligand>
</feature>
<gene>
    <name evidence="5 7" type="primary">msrP</name>
    <name evidence="7" type="ORF">B9Q54_01405</name>
    <name evidence="8" type="ORF">DSX26_05025</name>
    <name evidence="9" type="ORF">DYU70_05495</name>
</gene>
<dbReference type="EMBL" id="AACQHW010000004">
    <property type="protein sequence ID" value="EAL6850830.1"/>
    <property type="molecule type" value="Genomic_DNA"/>
</dbReference>
<evidence type="ECO:0000256" key="1">
    <source>
        <dbReference type="ARBA" id="ARBA00022505"/>
    </source>
</evidence>
<dbReference type="EC" id="1.8.5.-" evidence="5"/>
<dbReference type="GO" id="GO:0043546">
    <property type="term" value="F:molybdopterin cofactor binding"/>
    <property type="evidence" value="ECO:0007669"/>
    <property type="project" value="UniProtKB-UniRule"/>
</dbReference>
<proteinExistence type="inferred from homology"/>
<dbReference type="Proteomes" id="UP000352088">
    <property type="component" value="Unassembled WGS sequence"/>
</dbReference>
<dbReference type="SUPFAM" id="SSF56524">
    <property type="entry name" value="Oxidoreductase molybdopterin-binding domain"/>
    <property type="match status" value="1"/>
</dbReference>
<dbReference type="PANTHER" id="PTHR43032">
    <property type="entry name" value="PROTEIN-METHIONINE-SULFOXIDE REDUCTASE"/>
    <property type="match status" value="1"/>
</dbReference>
<comment type="cofactor">
    <cofactor evidence="5">
        <name>Mo-molybdopterin</name>
        <dbReference type="ChEBI" id="CHEBI:71302"/>
    </cofactor>
    <text evidence="5">Binds 1 Mo-molybdopterin (Mo-MPT) cofactor per subunit.</text>
</comment>
<keyword evidence="1 5" id="KW-0500">Molybdenum</keyword>
<dbReference type="RefSeq" id="WP_002778311.1">
    <property type="nucleotide sequence ID" value="NZ_AANOQZ020000003.1"/>
</dbReference>
<organism evidence="7 11">
    <name type="scientific">Campylobacter coli</name>
    <dbReference type="NCBI Taxonomy" id="195"/>
    <lineage>
        <taxon>Bacteria</taxon>
        <taxon>Pseudomonadati</taxon>
        <taxon>Campylobacterota</taxon>
        <taxon>Epsilonproteobacteria</taxon>
        <taxon>Campylobacterales</taxon>
        <taxon>Campylobacteraceae</taxon>
        <taxon>Campylobacter</taxon>
    </lineage>
</organism>
<comment type="catalytic activity">
    <reaction evidence="5">
        <text>L-methionyl-[protein] + a quinone + H2O = L-methionyl-(R)-S-oxide-[protein] + a quinol</text>
        <dbReference type="Rhea" id="RHEA:51296"/>
        <dbReference type="Rhea" id="RHEA-COMP:12313"/>
        <dbReference type="Rhea" id="RHEA-COMP:12314"/>
        <dbReference type="ChEBI" id="CHEBI:15377"/>
        <dbReference type="ChEBI" id="CHEBI:16044"/>
        <dbReference type="ChEBI" id="CHEBI:24646"/>
        <dbReference type="ChEBI" id="CHEBI:45764"/>
        <dbReference type="ChEBI" id="CHEBI:132124"/>
    </reaction>
</comment>
<keyword evidence="2 5" id="KW-0479">Metal-binding</keyword>
<dbReference type="GeneID" id="66544619"/>
<dbReference type="KEGG" id="ccof:VC76_01990"/>
<dbReference type="HAMAP" id="MF_01206">
    <property type="entry name" value="MsrP"/>
    <property type="match status" value="1"/>
</dbReference>
<evidence type="ECO:0000313" key="9">
    <source>
        <dbReference type="EMBL" id="EAL9204614.1"/>
    </source>
</evidence>
<dbReference type="CDD" id="cd02107">
    <property type="entry name" value="YedY_like_Moco"/>
    <property type="match status" value="1"/>
</dbReference>
<dbReference type="GO" id="GO:0016672">
    <property type="term" value="F:oxidoreductase activity, acting on a sulfur group of donors, quinone or similar compound as acceptor"/>
    <property type="evidence" value="ECO:0007669"/>
    <property type="project" value="UniProtKB-UniRule"/>
</dbReference>
<dbReference type="EMBL" id="AACGUZ010000002">
    <property type="protein sequence ID" value="EAK5102934.1"/>
    <property type="molecule type" value="Genomic_DNA"/>
</dbReference>
<dbReference type="NCBIfam" id="NF003767">
    <property type="entry name" value="PRK05363.1"/>
    <property type="match status" value="1"/>
</dbReference>
<dbReference type="KEGG" id="ccoo:ATE51_03456"/>
<evidence type="ECO:0000256" key="3">
    <source>
        <dbReference type="ARBA" id="ARBA00022729"/>
    </source>
</evidence>
<keyword evidence="3 5" id="KW-0732">Signal</keyword>
<dbReference type="InterPro" id="IPR036374">
    <property type="entry name" value="OxRdtase_Mopterin-bd_sf"/>
</dbReference>
<protein>
    <recommendedName>
        <fullName evidence="5">Protein-methionine-sulfoxide reductase catalytic subunit MsrP</fullName>
        <ecNumber evidence="5">1.8.5.-</ecNumber>
    </recommendedName>
</protein>
<dbReference type="InterPro" id="IPR000572">
    <property type="entry name" value="OxRdtase_Mopterin-bd_dom"/>
</dbReference>
<dbReference type="Proteomes" id="UP000411403">
    <property type="component" value="Unassembled WGS sequence"/>
</dbReference>
<dbReference type="eggNOG" id="COG2041">
    <property type="taxonomic scope" value="Bacteria"/>
</dbReference>
<feature type="binding site" evidence="5">
    <location>
        <position position="206"/>
    </location>
    <ligand>
        <name>Mo-molybdopterin</name>
        <dbReference type="ChEBI" id="CHEBI:71302"/>
    </ligand>
</feature>
<reference evidence="7 11" key="1">
    <citation type="submission" date="2018-05" db="EMBL/GenBank/DDBJ databases">
        <authorList>
            <consortium name="NARMS: The National Antimicrobial Resistance Monitoring System"/>
        </authorList>
    </citation>
    <scope>NUCLEOTIDE SEQUENCE [LARGE SCALE GENOMIC DNA]</scope>
    <source>
        <strain evidence="9 12">CVM N17C171</strain>
        <strain evidence="8 10">CVM N17C548</strain>
        <strain evidence="7 11">FSIS1711007</strain>
    </source>
</reference>
<evidence type="ECO:0000313" key="7">
    <source>
        <dbReference type="EMBL" id="EAK5102934.1"/>
    </source>
</evidence>
<dbReference type="Proteomes" id="UP000409545">
    <property type="component" value="Unassembled WGS sequence"/>
</dbReference>
<comment type="catalytic activity">
    <reaction evidence="5">
        <text>L-methionyl-[protein] + a quinone + H2O = L-methionyl-(S)-S-oxide-[protein] + a quinol</text>
        <dbReference type="Rhea" id="RHEA:51292"/>
        <dbReference type="Rhea" id="RHEA-COMP:12313"/>
        <dbReference type="Rhea" id="RHEA-COMP:12315"/>
        <dbReference type="ChEBI" id="CHEBI:15377"/>
        <dbReference type="ChEBI" id="CHEBI:16044"/>
        <dbReference type="ChEBI" id="CHEBI:24646"/>
        <dbReference type="ChEBI" id="CHEBI:44120"/>
        <dbReference type="ChEBI" id="CHEBI:132124"/>
    </reaction>
</comment>
<dbReference type="InterPro" id="IPR022867">
    <property type="entry name" value="MsrP"/>
</dbReference>
<feature type="binding site" evidence="5">
    <location>
        <position position="116"/>
    </location>
    <ligand>
        <name>Mo-molybdopterin</name>
        <dbReference type="ChEBI" id="CHEBI:71302"/>
    </ligand>
    <ligandPart>
        <name>Mo</name>
        <dbReference type="ChEBI" id="CHEBI:28685"/>
    </ligandPart>
</feature>
<evidence type="ECO:0000313" key="12">
    <source>
        <dbReference type="Proteomes" id="UP000411403"/>
    </source>
</evidence>
<keyword evidence="4 5" id="KW-0560">Oxidoreductase</keyword>
<dbReference type="Pfam" id="PF00174">
    <property type="entry name" value="Oxidored_molyb"/>
    <property type="match status" value="1"/>
</dbReference>
<evidence type="ECO:0000256" key="4">
    <source>
        <dbReference type="ARBA" id="ARBA00023002"/>
    </source>
</evidence>
<comment type="function">
    <text evidence="5">Part of the MsrPQ system that repairs oxidized cell envelope proteins containing methionine sulfoxide residues (Met-O), using respiratory chain electrons. Thus protects these proteins from oxidative-stress damage caused by reactive species of oxygen and chlorine. MsrPQ is essential for the maintenance of envelope integrity under bleach stress, rescuing a wide series of structurally unrelated cell envelope proteins from methionine oxidation. The catalytic subunit MsrP is non-stereospecific, being able to reduce both (R-) and (S-) diastereoisomers of methionine sulfoxide.</text>
</comment>
<dbReference type="STRING" id="195.ATE51_03456"/>
<evidence type="ECO:0000313" key="10">
    <source>
        <dbReference type="Proteomes" id="UP000352088"/>
    </source>
</evidence>
<accession>A0A0Q2NL12</accession>
<dbReference type="EMBL" id="AACSIE010000004">
    <property type="protein sequence ID" value="EAL9204614.1"/>
    <property type="molecule type" value="Genomic_DNA"/>
</dbReference>
<dbReference type="OrthoDB" id="9795587at2"/>
<feature type="binding site" evidence="5">
    <location>
        <begin position="217"/>
        <end position="219"/>
    </location>
    <ligand>
        <name>Mo-molybdopterin</name>
        <dbReference type="ChEBI" id="CHEBI:71302"/>
    </ligand>
</feature>